<dbReference type="Proteomes" id="UP000593567">
    <property type="component" value="Unassembled WGS sequence"/>
</dbReference>
<evidence type="ECO:0000256" key="1">
    <source>
        <dbReference type="ARBA" id="ARBA00001947"/>
    </source>
</evidence>
<comment type="caution">
    <text evidence="13">The sequence shown here is derived from an EMBL/GenBank/DDBJ whole genome shotgun (WGS) entry which is preliminary data.</text>
</comment>
<evidence type="ECO:0000256" key="6">
    <source>
        <dbReference type="ARBA" id="ARBA00022741"/>
    </source>
</evidence>
<dbReference type="OrthoDB" id="438179at2759"/>
<keyword evidence="10" id="KW-0030">Aminoacyl-tRNA synthetase</keyword>
<reference evidence="13" key="1">
    <citation type="submission" date="2020-06" db="EMBL/GenBank/DDBJ databases">
        <title>Draft genome of Bugula neritina, a colonial animal packing powerful symbionts and potential medicines.</title>
        <authorList>
            <person name="Rayko M."/>
        </authorList>
    </citation>
    <scope>NUCLEOTIDE SEQUENCE [LARGE SCALE GENOMIC DNA]</scope>
    <source>
        <strain evidence="13">Kwan_BN1</strain>
    </source>
</reference>
<keyword evidence="14" id="KW-1185">Reference proteome</keyword>
<keyword evidence="8" id="KW-0067">ATP-binding</keyword>
<dbReference type="GO" id="GO:0046872">
    <property type="term" value="F:metal ion binding"/>
    <property type="evidence" value="ECO:0007669"/>
    <property type="project" value="UniProtKB-KW"/>
</dbReference>
<keyword evidence="7" id="KW-0862">Zinc</keyword>
<dbReference type="PANTHER" id="PTHR10890:SF27">
    <property type="entry name" value="CYSTEINE--TRNA LIGASE, MITOCHONDRIAL-RELATED"/>
    <property type="match status" value="1"/>
</dbReference>
<dbReference type="PRINTS" id="PR00983">
    <property type="entry name" value="TRNASYNTHCYS"/>
</dbReference>
<comment type="cofactor">
    <cofactor evidence="1">
        <name>Zn(2+)</name>
        <dbReference type="ChEBI" id="CHEBI:29105"/>
    </cofactor>
</comment>
<name>A0A7J7JZ48_BUGNE</name>
<dbReference type="InterPro" id="IPR032678">
    <property type="entry name" value="tRNA-synt_1_cat_dom"/>
</dbReference>
<comment type="similarity">
    <text evidence="2">Belongs to the class-I aminoacyl-tRNA synthetase family.</text>
</comment>
<dbReference type="EC" id="6.1.1.16" evidence="3"/>
<dbReference type="Pfam" id="PF01406">
    <property type="entry name" value="tRNA-synt_1e"/>
    <property type="match status" value="1"/>
</dbReference>
<feature type="domain" description="tRNA synthetases class I catalytic" evidence="12">
    <location>
        <begin position="57"/>
        <end position="337"/>
    </location>
</feature>
<evidence type="ECO:0000256" key="11">
    <source>
        <dbReference type="ARBA" id="ARBA00031499"/>
    </source>
</evidence>
<dbReference type="InterPro" id="IPR024909">
    <property type="entry name" value="Cys-tRNA/MSH_ligase"/>
</dbReference>
<accession>A0A7J7JZ48</accession>
<evidence type="ECO:0000259" key="12">
    <source>
        <dbReference type="Pfam" id="PF01406"/>
    </source>
</evidence>
<evidence type="ECO:0000256" key="5">
    <source>
        <dbReference type="ARBA" id="ARBA00022723"/>
    </source>
</evidence>
<dbReference type="Gene3D" id="3.40.50.620">
    <property type="entry name" value="HUPs"/>
    <property type="match status" value="1"/>
</dbReference>
<evidence type="ECO:0000256" key="4">
    <source>
        <dbReference type="ARBA" id="ARBA00022598"/>
    </source>
</evidence>
<evidence type="ECO:0000313" key="14">
    <source>
        <dbReference type="Proteomes" id="UP000593567"/>
    </source>
</evidence>
<evidence type="ECO:0000256" key="8">
    <source>
        <dbReference type="ARBA" id="ARBA00022840"/>
    </source>
</evidence>
<evidence type="ECO:0000256" key="10">
    <source>
        <dbReference type="ARBA" id="ARBA00023146"/>
    </source>
</evidence>
<dbReference type="GO" id="GO:0004817">
    <property type="term" value="F:cysteine-tRNA ligase activity"/>
    <property type="evidence" value="ECO:0007669"/>
    <property type="project" value="UniProtKB-EC"/>
</dbReference>
<dbReference type="CDD" id="cd00672">
    <property type="entry name" value="CysRS_core"/>
    <property type="match status" value="1"/>
</dbReference>
<dbReference type="SUPFAM" id="SSF52374">
    <property type="entry name" value="Nucleotidylyl transferase"/>
    <property type="match status" value="1"/>
</dbReference>
<evidence type="ECO:0000256" key="7">
    <source>
        <dbReference type="ARBA" id="ARBA00022833"/>
    </source>
</evidence>
<keyword evidence="9" id="KW-0648">Protein biosynthesis</keyword>
<dbReference type="PANTHER" id="PTHR10890">
    <property type="entry name" value="CYSTEINYL-TRNA SYNTHETASE"/>
    <property type="match status" value="1"/>
</dbReference>
<keyword evidence="6" id="KW-0547">Nucleotide-binding</keyword>
<evidence type="ECO:0000256" key="2">
    <source>
        <dbReference type="ARBA" id="ARBA00005594"/>
    </source>
</evidence>
<evidence type="ECO:0000313" key="13">
    <source>
        <dbReference type="EMBL" id="KAF6030961.1"/>
    </source>
</evidence>
<dbReference type="GO" id="GO:0006423">
    <property type="term" value="P:cysteinyl-tRNA aminoacylation"/>
    <property type="evidence" value="ECO:0007669"/>
    <property type="project" value="InterPro"/>
</dbReference>
<keyword evidence="5" id="KW-0479">Metal-binding</keyword>
<proteinExistence type="inferred from homology"/>
<sequence length="369" mass="41997">MLGTRCRIIQSLSVVRNVRFCSQLGREFAWTAPPGGETGISIYNFHTRSKLPLILSNEGNLKWYVCGPTVYDEPHIGHACCYVRFDVIRRILTNIFGINVVYMMNITNIDDKIIEKAKKVGQTTEQLSSHYESRFHQNMHRLNVLKPTVVHRVTDNIQSVIHFIQKLVESGHAYVTDQGSVFFRCDSYSSYGNLSRMKVLPSEKAVDYDQKMKPQDFVLWKPRKPGEPFWDSPWGEGRPGWHIGCSVLASKVFGENIDIHSGGSDLIFPHHENELAQSNCYHHTNQWVNYWIHSGLLSKEGDNEKMSKSLGNIITIPDLLKKYTSNQFRMFCLLTPYAMGESLGFCCSCCSHPLFCAALVVVHCHCGTL</sequence>
<dbReference type="GO" id="GO:0005737">
    <property type="term" value="C:cytoplasm"/>
    <property type="evidence" value="ECO:0007669"/>
    <property type="project" value="TreeGrafter"/>
</dbReference>
<evidence type="ECO:0000256" key="3">
    <source>
        <dbReference type="ARBA" id="ARBA00012832"/>
    </source>
</evidence>
<evidence type="ECO:0000256" key="9">
    <source>
        <dbReference type="ARBA" id="ARBA00022917"/>
    </source>
</evidence>
<organism evidence="13 14">
    <name type="scientific">Bugula neritina</name>
    <name type="common">Brown bryozoan</name>
    <name type="synonym">Sertularia neritina</name>
    <dbReference type="NCBI Taxonomy" id="10212"/>
    <lineage>
        <taxon>Eukaryota</taxon>
        <taxon>Metazoa</taxon>
        <taxon>Spiralia</taxon>
        <taxon>Lophotrochozoa</taxon>
        <taxon>Bryozoa</taxon>
        <taxon>Gymnolaemata</taxon>
        <taxon>Cheilostomatida</taxon>
        <taxon>Flustrina</taxon>
        <taxon>Buguloidea</taxon>
        <taxon>Bugulidae</taxon>
        <taxon>Bugula</taxon>
    </lineage>
</organism>
<dbReference type="EMBL" id="VXIV02001650">
    <property type="protein sequence ID" value="KAF6030961.1"/>
    <property type="molecule type" value="Genomic_DNA"/>
</dbReference>
<dbReference type="GO" id="GO:0005524">
    <property type="term" value="F:ATP binding"/>
    <property type="evidence" value="ECO:0007669"/>
    <property type="project" value="UniProtKB-KW"/>
</dbReference>
<protein>
    <recommendedName>
        <fullName evidence="3">cysteine--tRNA ligase</fullName>
        <ecNumber evidence="3">6.1.1.16</ecNumber>
    </recommendedName>
    <alternativeName>
        <fullName evidence="11">Cysteinyl-tRNA synthetase</fullName>
    </alternativeName>
</protein>
<dbReference type="AlphaFoldDB" id="A0A7J7JZ48"/>
<dbReference type="FunFam" id="3.40.50.620:FF:000027">
    <property type="entry name" value="Cysteine--tRNA ligase, cytoplasmic"/>
    <property type="match status" value="1"/>
</dbReference>
<dbReference type="InterPro" id="IPR014729">
    <property type="entry name" value="Rossmann-like_a/b/a_fold"/>
</dbReference>
<gene>
    <name evidence="13" type="ORF">EB796_010728</name>
</gene>
<dbReference type="InterPro" id="IPR015803">
    <property type="entry name" value="Cys-tRNA-ligase"/>
</dbReference>
<keyword evidence="4" id="KW-0436">Ligase</keyword>
<dbReference type="NCBIfam" id="TIGR00435">
    <property type="entry name" value="cysS"/>
    <property type="match status" value="1"/>
</dbReference>